<organism evidence="2 3">
    <name type="scientific">Emergencia timonensis</name>
    <dbReference type="NCBI Taxonomy" id="1776384"/>
    <lineage>
        <taxon>Bacteria</taxon>
        <taxon>Bacillati</taxon>
        <taxon>Bacillota</taxon>
        <taxon>Clostridia</taxon>
        <taxon>Peptostreptococcales</taxon>
        <taxon>Anaerovoracaceae</taxon>
        <taxon>Emergencia</taxon>
    </lineage>
</organism>
<evidence type="ECO:0000259" key="1">
    <source>
        <dbReference type="Pfam" id="PF21778"/>
    </source>
</evidence>
<dbReference type="OrthoDB" id="1753686at2"/>
<sequence>MNKIYISKDANKILTDYLEGLGCHLSFIASSDIVDPAISNHPDIFLCKMGAGDGAPIFFAEKEDLGRDYPSDVAFNAACTGRYFIHNLSYTNEKLLLAAKEMGMTLIDVGQGYTKCSIVVVAEDAIITYDEGIIRACSKYPELEVLQVSPGFVRLDGYDTGFIGGCSGRVGNEVLFNGDLFAHPDFQRIVTFIEKRGLTCRWFPDYKLTDIGSIL</sequence>
<dbReference type="STRING" id="1776384.GCA_900086585_02855"/>
<keyword evidence="3" id="KW-1185">Reference proteome</keyword>
<dbReference type="AlphaFoldDB" id="A0A415E6V3"/>
<dbReference type="GeneID" id="83005175"/>
<dbReference type="EMBL" id="QRMS01000001">
    <property type="protein sequence ID" value="RHJ89506.1"/>
    <property type="molecule type" value="Genomic_DNA"/>
</dbReference>
<dbReference type="Pfam" id="PF21778">
    <property type="entry name" value="DUF6873"/>
    <property type="match status" value="1"/>
</dbReference>
<reference evidence="2 3" key="1">
    <citation type="submission" date="2018-08" db="EMBL/GenBank/DDBJ databases">
        <title>A genome reference for cultivated species of the human gut microbiota.</title>
        <authorList>
            <person name="Zou Y."/>
            <person name="Xue W."/>
            <person name="Luo G."/>
        </authorList>
    </citation>
    <scope>NUCLEOTIDE SEQUENCE [LARGE SCALE GENOMIC DNA]</scope>
    <source>
        <strain evidence="2 3">AM07-24</strain>
    </source>
</reference>
<feature type="domain" description="DUF6873" evidence="1">
    <location>
        <begin position="60"/>
        <end position="215"/>
    </location>
</feature>
<protein>
    <recommendedName>
        <fullName evidence="1">DUF6873 domain-containing protein</fullName>
    </recommendedName>
</protein>
<dbReference type="InterPro" id="IPR049238">
    <property type="entry name" value="DUF6873"/>
</dbReference>
<evidence type="ECO:0000313" key="3">
    <source>
        <dbReference type="Proteomes" id="UP000284841"/>
    </source>
</evidence>
<name>A0A415E6V3_9FIRM</name>
<dbReference type="Proteomes" id="UP000284841">
    <property type="component" value="Unassembled WGS sequence"/>
</dbReference>
<gene>
    <name evidence="2" type="ORF">DW099_02740</name>
</gene>
<accession>A0A415E6V3</accession>
<evidence type="ECO:0000313" key="2">
    <source>
        <dbReference type="EMBL" id="RHJ89506.1"/>
    </source>
</evidence>
<proteinExistence type="predicted"/>
<dbReference type="RefSeq" id="WP_067539868.1">
    <property type="nucleotide sequence ID" value="NZ_AP025567.1"/>
</dbReference>
<comment type="caution">
    <text evidence="2">The sequence shown here is derived from an EMBL/GenBank/DDBJ whole genome shotgun (WGS) entry which is preliminary data.</text>
</comment>